<proteinExistence type="predicted"/>
<evidence type="ECO:0000313" key="2">
    <source>
        <dbReference type="EMBL" id="OAQ23017.1"/>
    </source>
</evidence>
<dbReference type="Proteomes" id="UP000078512">
    <property type="component" value="Unassembled WGS sequence"/>
</dbReference>
<feature type="region of interest" description="Disordered" evidence="1">
    <location>
        <begin position="18"/>
        <end position="38"/>
    </location>
</feature>
<accession>A0A197JD12</accession>
<gene>
    <name evidence="2" type="ORF">K457DRAFT_25504</name>
</gene>
<dbReference type="OrthoDB" id="2440678at2759"/>
<protein>
    <submittedName>
        <fullName evidence="2">Uncharacterized protein</fullName>
    </submittedName>
</protein>
<feature type="compositionally biased region" description="Polar residues" evidence="1">
    <location>
        <begin position="18"/>
        <end position="32"/>
    </location>
</feature>
<sequence>MFQPPQLVFFLQMLPRTTTGDANTDTRLPSSSKQDDYFHDRNGDELLLTVTGPLAPTMAPNIQRFDRQPPPLLLDKFACTTANNSRSSNTHDFTTVTTAATTTPDSGDPRDISLHLFPDPRRLPARWHECQTVVLHCTAIDRLQEVLLFQPVGPSNDTLTIRQQPSFTQSQYQHPRDTGTAFRNMEVETELMRRAVRFCNPAIGLNFFDYSTGQRSRSTPSLLTSTVPLNPYIRSLGYTADTYPLSRLDPTTRSLTSSNDTSVDYEHNVIGIKHGGWPILPNQDFERGWCHWSTTGGSNCVGGSSQRETDSDEEMMLCLQSDDTGGLEVAERELAMTKKNETEMEATNENQPTKAHRHRLLQPLHGHGRTPSRFTRYCCLHLHHNHHRHQEDKEGQKAIDVGGEEEGRGTIRAGNKDWWIKYRSVPIEAPVCQSCSQQGGHRCHGGSGGGVRVEFRELRVSLDWILSGFMNKA</sequence>
<dbReference type="EMBL" id="KV442133">
    <property type="protein sequence ID" value="OAQ23017.1"/>
    <property type="molecule type" value="Genomic_DNA"/>
</dbReference>
<keyword evidence="3" id="KW-1185">Reference proteome</keyword>
<name>A0A197JD12_9FUNG</name>
<organism evidence="2 3">
    <name type="scientific">Linnemannia elongata AG-77</name>
    <dbReference type="NCBI Taxonomy" id="1314771"/>
    <lineage>
        <taxon>Eukaryota</taxon>
        <taxon>Fungi</taxon>
        <taxon>Fungi incertae sedis</taxon>
        <taxon>Mucoromycota</taxon>
        <taxon>Mortierellomycotina</taxon>
        <taxon>Mortierellomycetes</taxon>
        <taxon>Mortierellales</taxon>
        <taxon>Mortierellaceae</taxon>
        <taxon>Linnemannia</taxon>
    </lineage>
</organism>
<evidence type="ECO:0000256" key="1">
    <source>
        <dbReference type="SAM" id="MobiDB-lite"/>
    </source>
</evidence>
<reference evidence="2 3" key="1">
    <citation type="submission" date="2016-05" db="EMBL/GenBank/DDBJ databases">
        <title>Genome sequencing reveals origins of a unique bacterial endosymbiosis in the earliest lineages of terrestrial Fungi.</title>
        <authorList>
            <consortium name="DOE Joint Genome Institute"/>
            <person name="Uehling J."/>
            <person name="Gryganskyi A."/>
            <person name="Hameed K."/>
            <person name="Tschaplinski T."/>
            <person name="Misztal P."/>
            <person name="Wu S."/>
            <person name="Desiro A."/>
            <person name="Vande Pol N."/>
            <person name="Du Z.-Y."/>
            <person name="Zienkiewicz A."/>
            <person name="Zienkiewicz K."/>
            <person name="Morin E."/>
            <person name="Tisserant E."/>
            <person name="Splivallo R."/>
            <person name="Hainaut M."/>
            <person name="Henrissat B."/>
            <person name="Ohm R."/>
            <person name="Kuo A."/>
            <person name="Yan J."/>
            <person name="Lipzen A."/>
            <person name="Nolan M."/>
            <person name="Labutti K."/>
            <person name="Barry K."/>
            <person name="Goldstein A."/>
            <person name="Labbe J."/>
            <person name="Schadt C."/>
            <person name="Tuskan G."/>
            <person name="Grigoriev I."/>
            <person name="Martin F."/>
            <person name="Vilgalys R."/>
            <person name="Bonito G."/>
        </authorList>
    </citation>
    <scope>NUCLEOTIDE SEQUENCE [LARGE SCALE GENOMIC DNA]</scope>
    <source>
        <strain evidence="2 3">AG-77</strain>
    </source>
</reference>
<dbReference type="AlphaFoldDB" id="A0A197JD12"/>
<evidence type="ECO:0000313" key="3">
    <source>
        <dbReference type="Proteomes" id="UP000078512"/>
    </source>
</evidence>